<organism evidence="1">
    <name type="scientific">Nicotiana tabacum</name>
    <name type="common">Common tobacco</name>
    <dbReference type="NCBI Taxonomy" id="4097"/>
    <lineage>
        <taxon>Eukaryota</taxon>
        <taxon>Viridiplantae</taxon>
        <taxon>Streptophyta</taxon>
        <taxon>Embryophyta</taxon>
        <taxon>Tracheophyta</taxon>
        <taxon>Spermatophyta</taxon>
        <taxon>Magnoliopsida</taxon>
        <taxon>eudicotyledons</taxon>
        <taxon>Gunneridae</taxon>
        <taxon>Pentapetalae</taxon>
        <taxon>asterids</taxon>
        <taxon>lamiids</taxon>
        <taxon>Solanales</taxon>
        <taxon>Solanaceae</taxon>
        <taxon>Nicotianoideae</taxon>
        <taxon>Nicotianeae</taxon>
        <taxon>Nicotiana</taxon>
    </lineage>
</organism>
<name>A0A1S4DGB0_TOBAC</name>
<evidence type="ECO:0000313" key="1">
    <source>
        <dbReference type="RefSeq" id="XP_016512299.1"/>
    </source>
</evidence>
<dbReference type="RefSeq" id="XP_016512299.1">
    <property type="nucleotide sequence ID" value="XM_016656813.1"/>
</dbReference>
<protein>
    <submittedName>
        <fullName evidence="1">Uncharacterized protein</fullName>
    </submittedName>
</protein>
<gene>
    <name evidence="1" type="primary">LOC107829340</name>
</gene>
<reference evidence="1" key="1">
    <citation type="submission" date="2025-08" db="UniProtKB">
        <authorList>
            <consortium name="RefSeq"/>
        </authorList>
    </citation>
    <scope>IDENTIFICATION</scope>
</reference>
<accession>A0A1S4DGB0</accession>
<sequence>MARKKQKRSAGMSQQPTYDAFRFESEVAEDDFHAKASKSFIPEIPIDRAALRAEKEEMYEEIRRREMEFLFDEPETVNRMLVREFYANCPAHMLREVTVRGTWVDASVETIRQGGNQSGYVTTSP</sequence>
<dbReference type="KEGG" id="nta:107829340"/>
<proteinExistence type="predicted"/>
<dbReference type="PaxDb" id="4097-A0A1S4DGB0"/>
<dbReference type="AlphaFoldDB" id="A0A1S4DGB0"/>